<keyword evidence="6 8" id="KW-0143">Chaperone</keyword>
<dbReference type="PRINTS" id="PR00969">
    <property type="entry name" value="CHAPERONPILI"/>
</dbReference>
<keyword evidence="3" id="KW-1029">Fimbrium biogenesis</keyword>
<dbReference type="RefSeq" id="WP_089461014.1">
    <property type="nucleotide sequence ID" value="NZ_CM009575.1"/>
</dbReference>
<dbReference type="InterPro" id="IPR018046">
    <property type="entry name" value="Pili_assmbl_chaperone_CS"/>
</dbReference>
<dbReference type="InterPro" id="IPR016147">
    <property type="entry name" value="Pili_assmbl_chaperone_N"/>
</dbReference>
<evidence type="ECO:0000313" key="11">
    <source>
        <dbReference type="EMBL" id="POZ82057.1"/>
    </source>
</evidence>
<evidence type="ECO:0000256" key="7">
    <source>
        <dbReference type="ARBA" id="ARBA00023319"/>
    </source>
</evidence>
<evidence type="ECO:0000259" key="10">
    <source>
        <dbReference type="Pfam" id="PF02753"/>
    </source>
</evidence>
<dbReference type="Pfam" id="PF02753">
    <property type="entry name" value="PapD_C"/>
    <property type="match status" value="1"/>
</dbReference>
<evidence type="ECO:0000256" key="5">
    <source>
        <dbReference type="ARBA" id="ARBA00022764"/>
    </source>
</evidence>
<evidence type="ECO:0000256" key="3">
    <source>
        <dbReference type="ARBA" id="ARBA00022558"/>
    </source>
</evidence>
<dbReference type="GO" id="GO:0071555">
    <property type="term" value="P:cell wall organization"/>
    <property type="evidence" value="ECO:0007669"/>
    <property type="project" value="InterPro"/>
</dbReference>
<sequence>MTFSIRIPYLRVVAGVVAWTACATLAQAALLLNGTRVIFPEHARDVTIRMENSGTQPVLAQSWIDDGRADVPPEQMRTPFVVAPTLVRVEAGRGAVLRITNMQESLPTDRESVFWLNVLEVPAVQQDAENQLRFAFRTRIKLFYRPSILVNDVDTAQDQLAWKVLAEATHAGQRQVALEVSNPTPYYVSFGAVEGEVGGNFISAGGGMVAPFGTQRFPLPGVAQSHRPTSVRYVTIDDYGGRTTITRKLID</sequence>
<dbReference type="GO" id="GO:0030288">
    <property type="term" value="C:outer membrane-bounded periplasmic space"/>
    <property type="evidence" value="ECO:0007669"/>
    <property type="project" value="InterPro"/>
</dbReference>
<name>A0A2S5DSK5_9BURK</name>
<dbReference type="InterPro" id="IPR001829">
    <property type="entry name" value="Pili_assmbl_chaperone_bac"/>
</dbReference>
<protein>
    <submittedName>
        <fullName evidence="11">Molecular chaperone</fullName>
    </submittedName>
</protein>
<proteinExistence type="inferred from homology"/>
<keyword evidence="4" id="KW-0732">Signal</keyword>
<dbReference type="AlphaFoldDB" id="A0A2S5DSK5"/>
<dbReference type="SUPFAM" id="SSF49354">
    <property type="entry name" value="PapD-like"/>
    <property type="match status" value="1"/>
</dbReference>
<dbReference type="PANTHER" id="PTHR30251">
    <property type="entry name" value="PILUS ASSEMBLY CHAPERONE"/>
    <property type="match status" value="1"/>
</dbReference>
<evidence type="ECO:0000259" key="9">
    <source>
        <dbReference type="Pfam" id="PF00345"/>
    </source>
</evidence>
<dbReference type="SUPFAM" id="SSF49584">
    <property type="entry name" value="Periplasmic chaperone C-domain"/>
    <property type="match status" value="1"/>
</dbReference>
<keyword evidence="7" id="KW-0393">Immunoglobulin domain</keyword>
<evidence type="ECO:0000256" key="1">
    <source>
        <dbReference type="ARBA" id="ARBA00004418"/>
    </source>
</evidence>
<evidence type="ECO:0000256" key="2">
    <source>
        <dbReference type="ARBA" id="ARBA00007399"/>
    </source>
</evidence>
<gene>
    <name evidence="11" type="ORF">C3743_17470</name>
</gene>
<dbReference type="Gene3D" id="2.60.40.10">
    <property type="entry name" value="Immunoglobulins"/>
    <property type="match status" value="2"/>
</dbReference>
<dbReference type="Pfam" id="PF00345">
    <property type="entry name" value="PapD_N"/>
    <property type="match status" value="1"/>
</dbReference>
<dbReference type="InterPro" id="IPR050643">
    <property type="entry name" value="Periplasmic_pilus_chap"/>
</dbReference>
<dbReference type="InterPro" id="IPR008962">
    <property type="entry name" value="PapD-like_sf"/>
</dbReference>
<comment type="caution">
    <text evidence="11">The sequence shown here is derived from an EMBL/GenBank/DDBJ whole genome shotgun (WGS) entry which is preliminary data.</text>
</comment>
<reference evidence="11 12" key="1">
    <citation type="submission" date="2018-01" db="EMBL/GenBank/DDBJ databases">
        <title>Successful Treatment of Persistent Burkholderia cepacia Bacteremia with Ceftazidime-Avibactam.</title>
        <authorList>
            <person name="Tamma P."/>
            <person name="Fan Y."/>
            <person name="Bergman Y."/>
            <person name="Sick-Samuels A."/>
            <person name="Hsu A."/>
            <person name="Timp W."/>
            <person name="Simner P."/>
        </authorList>
    </citation>
    <scope>NUCLEOTIDE SEQUENCE [LARGE SCALE GENOMIC DNA]</scope>
    <source>
        <strain evidence="11 12">170816</strain>
    </source>
</reference>
<keyword evidence="5" id="KW-0574">Periplasm</keyword>
<dbReference type="Proteomes" id="UP000238655">
    <property type="component" value="Chromosome 1"/>
</dbReference>
<feature type="domain" description="Pili assembly chaperone C-terminal" evidence="10">
    <location>
        <begin position="180"/>
        <end position="243"/>
    </location>
</feature>
<feature type="domain" description="Pili assembly chaperone N-terminal" evidence="9">
    <location>
        <begin position="31"/>
        <end position="148"/>
    </location>
</feature>
<evidence type="ECO:0000256" key="4">
    <source>
        <dbReference type="ARBA" id="ARBA00022729"/>
    </source>
</evidence>
<dbReference type="PANTHER" id="PTHR30251:SF2">
    <property type="entry name" value="FIMBRIAL CHAPERONE YADV-RELATED"/>
    <property type="match status" value="1"/>
</dbReference>
<dbReference type="InterPro" id="IPR013783">
    <property type="entry name" value="Ig-like_fold"/>
</dbReference>
<organism evidence="11 12">
    <name type="scientific">Burkholderia contaminans</name>
    <dbReference type="NCBI Taxonomy" id="488447"/>
    <lineage>
        <taxon>Bacteria</taxon>
        <taxon>Pseudomonadati</taxon>
        <taxon>Pseudomonadota</taxon>
        <taxon>Betaproteobacteria</taxon>
        <taxon>Burkholderiales</taxon>
        <taxon>Burkholderiaceae</taxon>
        <taxon>Burkholderia</taxon>
        <taxon>Burkholderia cepacia complex</taxon>
    </lineage>
</organism>
<evidence type="ECO:0000313" key="12">
    <source>
        <dbReference type="Proteomes" id="UP000238655"/>
    </source>
</evidence>
<dbReference type="PROSITE" id="PS00635">
    <property type="entry name" value="PILI_CHAPERONE"/>
    <property type="match status" value="1"/>
</dbReference>
<evidence type="ECO:0000256" key="8">
    <source>
        <dbReference type="RuleBase" id="RU003918"/>
    </source>
</evidence>
<dbReference type="EMBL" id="PQVP01000002">
    <property type="protein sequence ID" value="POZ82057.1"/>
    <property type="molecule type" value="Genomic_DNA"/>
</dbReference>
<dbReference type="PROSITE" id="PS51257">
    <property type="entry name" value="PROKAR_LIPOPROTEIN"/>
    <property type="match status" value="1"/>
</dbReference>
<dbReference type="InterPro" id="IPR036316">
    <property type="entry name" value="Pili_assmbl_chap_C_dom_sf"/>
</dbReference>
<comment type="subcellular location">
    <subcellularLocation>
        <location evidence="1 8">Periplasm</location>
    </subcellularLocation>
</comment>
<dbReference type="InterPro" id="IPR016148">
    <property type="entry name" value="Pili_assmbl_chaperone_C"/>
</dbReference>
<evidence type="ECO:0000256" key="6">
    <source>
        <dbReference type="ARBA" id="ARBA00023186"/>
    </source>
</evidence>
<accession>A0A2S5DSK5</accession>
<comment type="similarity">
    <text evidence="2 8">Belongs to the periplasmic pilus chaperone family.</text>
</comment>